<reference evidence="5" key="1">
    <citation type="submission" date="2023-01" db="EMBL/GenBank/DDBJ databases">
        <title>Metagenome sequencing of chrysophaentin producing Chrysophaeum taylorii.</title>
        <authorList>
            <person name="Davison J."/>
            <person name="Bewley C."/>
        </authorList>
    </citation>
    <scope>NUCLEOTIDE SEQUENCE</scope>
    <source>
        <strain evidence="5">NIES-1699</strain>
    </source>
</reference>
<dbReference type="AlphaFoldDB" id="A0AAD7XJS2"/>
<feature type="region of interest" description="Disordered" evidence="3">
    <location>
        <begin position="474"/>
        <end position="500"/>
    </location>
</feature>
<organism evidence="5 6">
    <name type="scientific">Chrysophaeum taylorii</name>
    <dbReference type="NCBI Taxonomy" id="2483200"/>
    <lineage>
        <taxon>Eukaryota</taxon>
        <taxon>Sar</taxon>
        <taxon>Stramenopiles</taxon>
        <taxon>Ochrophyta</taxon>
        <taxon>Pelagophyceae</taxon>
        <taxon>Pelagomonadales</taxon>
        <taxon>Pelagomonadaceae</taxon>
        <taxon>Chrysophaeum</taxon>
    </lineage>
</organism>
<dbReference type="InterPro" id="IPR049258">
    <property type="entry name" value="ODAD1_CC"/>
</dbReference>
<evidence type="ECO:0000313" key="6">
    <source>
        <dbReference type="Proteomes" id="UP001230188"/>
    </source>
</evidence>
<comment type="caution">
    <text evidence="5">The sequence shown here is derived from an EMBL/GenBank/DDBJ whole genome shotgun (WGS) entry which is preliminary data.</text>
</comment>
<evidence type="ECO:0000256" key="3">
    <source>
        <dbReference type="SAM" id="MobiDB-lite"/>
    </source>
</evidence>
<dbReference type="InterPro" id="IPR051876">
    <property type="entry name" value="ODA-DC/CCD"/>
</dbReference>
<dbReference type="PANTHER" id="PTHR21694:SF18">
    <property type="entry name" value="COILED-COIL DOMAIN-CONTAINING PROTEIN 63"/>
    <property type="match status" value="1"/>
</dbReference>
<keyword evidence="1 2" id="KW-0175">Coiled coil</keyword>
<feature type="coiled-coil region" evidence="2">
    <location>
        <begin position="28"/>
        <end position="55"/>
    </location>
</feature>
<dbReference type="PANTHER" id="PTHR21694">
    <property type="entry name" value="COILED-COIL DOMAIN-CONTAINING PROTEIN 63"/>
    <property type="match status" value="1"/>
</dbReference>
<keyword evidence="6" id="KW-1185">Reference proteome</keyword>
<dbReference type="EMBL" id="JAQMWT010000657">
    <property type="protein sequence ID" value="KAJ8598740.1"/>
    <property type="molecule type" value="Genomic_DNA"/>
</dbReference>
<evidence type="ECO:0000259" key="4">
    <source>
        <dbReference type="Pfam" id="PF21773"/>
    </source>
</evidence>
<gene>
    <name evidence="5" type="ORF">CTAYLR_010722</name>
</gene>
<accession>A0AAD7XJS2</accession>
<dbReference type="Proteomes" id="UP001230188">
    <property type="component" value="Unassembled WGS sequence"/>
</dbReference>
<feature type="compositionally biased region" description="Acidic residues" evidence="3">
    <location>
        <begin position="486"/>
        <end position="497"/>
    </location>
</feature>
<name>A0AAD7XJS2_9STRA</name>
<feature type="domain" description="ODAD1 central coiled coil region" evidence="4">
    <location>
        <begin position="93"/>
        <end position="390"/>
    </location>
</feature>
<feature type="coiled-coil region" evidence="2">
    <location>
        <begin position="311"/>
        <end position="345"/>
    </location>
</feature>
<proteinExistence type="predicted"/>
<feature type="coiled-coil region" evidence="2">
    <location>
        <begin position="95"/>
        <end position="129"/>
    </location>
</feature>
<feature type="region of interest" description="Disordered" evidence="3">
    <location>
        <begin position="517"/>
        <end position="544"/>
    </location>
</feature>
<evidence type="ECO:0000313" key="5">
    <source>
        <dbReference type="EMBL" id="KAJ8598740.1"/>
    </source>
</evidence>
<protein>
    <recommendedName>
        <fullName evidence="4">ODAD1 central coiled coil region domain-containing protein</fullName>
    </recommendedName>
</protein>
<feature type="coiled-coil region" evidence="2">
    <location>
        <begin position="250"/>
        <end position="277"/>
    </location>
</feature>
<feature type="region of interest" description="Disordered" evidence="3">
    <location>
        <begin position="393"/>
        <end position="417"/>
    </location>
</feature>
<dbReference type="Pfam" id="PF21773">
    <property type="entry name" value="ODAD1_CC"/>
    <property type="match status" value="1"/>
</dbReference>
<evidence type="ECO:0000256" key="2">
    <source>
        <dbReference type="SAM" id="Coils"/>
    </source>
</evidence>
<evidence type="ECO:0000256" key="1">
    <source>
        <dbReference type="ARBA" id="ARBA00023054"/>
    </source>
</evidence>
<sequence length="544" mass="62464">MATIALQKKMNNQMNELQIKSDVHVRQMIMERKRLDDLDDALKQADDQIKNFRMSTKATAVELLNQHRFTSKPANIRADGADPSKQAEISQKKLISSLEHRLDKLRIRLSQTENHNEQLKTQINQLRRHRMTSDKCREQIEFAIKETQKKVRSVLDKSQEVSESRELIIEQLNELHRAQADDREKFVEQMQSLAEYIDKQNREFEESIAAAAAASTTREDETEFFITRGNLTLEEEKLKAELVCEIETQLQTEKELMEQTENKIKLYKQSFDELRRVSGISDITEIIQQYVKSEEETFSLFNYVQAQNQETDWTLERHARLEEEIKTYEEELSIEETQRAEAMANLQGKWRNAKEATDECSHAAQEAQRTLGRIAKKVQSLFFKIQCEQMMSASARDSGKSRKMSGQKSSGIGRPDNKLALLSGQGVTESNILAYAELIEKRALEIMSDYTRRMNRQENSNMATVLDPSKCLGGVSQSDVVKPPEIDGDDDEAEDDDGRPIALDEMRRRTAEMLAKKQQASKLASKRQTVSRQGMGIRTASKSS</sequence>